<dbReference type="PANTHER" id="PTHR11102">
    <property type="entry name" value="SEL-1-LIKE PROTEIN"/>
    <property type="match status" value="1"/>
</dbReference>
<sequence length="530" mass="55713">MTRTLPSPLIRSLLCALALGAPALAQDAGGPPAVPEAAETALPEMAELERAWARNDFVTVRQGLKLLAEETGTALAQYRYGRVLIEGRGGPRDPAGAVTWLDKAVAQDHAEAATLLARIYLSEVPGGPPRDATKAAELLSRAAPRGAAEAQYLLGLLYQSGEGVARDLEAARTWLLAASEQQNVQAQFALAALYLTGPEEIRNGTEGLRWLREAAGMGLVDAQLQLANLLNEPASGATDRTEALDWFRRAAEQGHPIAQRILGTRYLQGDGVAADPAEAFRWLTQAAEAGDAGAMGNLGYAHAAGLGTAQDMTQAARWYSAAADQGLGRAMVTLGQMLEAGAGVDPSFDTALAYYLRALETSDAGLARVELGRLAIEGKLDGRMAPQRAVPWVVAAAQAGRDGAQEWLTAQAEGGDARAQSALGRMLFDTAPERRAEALDLMRGAADLGDVMAQFALAEILARGDAGDGPDYVAAHGWYNVAATLGHPEAAARREVLDALMTPEQVADAQAAARAWFEKDALRTPGLGGN</sequence>
<dbReference type="InterPro" id="IPR050767">
    <property type="entry name" value="Sel1_AlgK"/>
</dbReference>
<keyword evidence="3" id="KW-1185">Reference proteome</keyword>
<proteinExistence type="predicted"/>
<accession>A0A238KDE9</accession>
<dbReference type="Gene3D" id="1.25.40.10">
    <property type="entry name" value="Tetratricopeptide repeat domain"/>
    <property type="match status" value="3"/>
</dbReference>
<dbReference type="EMBL" id="FXYF01000005">
    <property type="protein sequence ID" value="SMX40813.1"/>
    <property type="molecule type" value="Genomic_DNA"/>
</dbReference>
<dbReference type="PANTHER" id="PTHR11102:SF160">
    <property type="entry name" value="ERAD-ASSOCIATED E3 UBIQUITIN-PROTEIN LIGASE COMPONENT HRD3"/>
    <property type="match status" value="1"/>
</dbReference>
<dbReference type="InterPro" id="IPR006597">
    <property type="entry name" value="Sel1-like"/>
</dbReference>
<feature type="chain" id="PRO_5012308474" evidence="1">
    <location>
        <begin position="26"/>
        <end position="530"/>
    </location>
</feature>
<feature type="signal peptide" evidence="1">
    <location>
        <begin position="1"/>
        <end position="25"/>
    </location>
</feature>
<evidence type="ECO:0000313" key="3">
    <source>
        <dbReference type="Proteomes" id="UP000207598"/>
    </source>
</evidence>
<dbReference type="Proteomes" id="UP000207598">
    <property type="component" value="Unassembled WGS sequence"/>
</dbReference>
<evidence type="ECO:0000256" key="1">
    <source>
        <dbReference type="SAM" id="SignalP"/>
    </source>
</evidence>
<dbReference type="SUPFAM" id="SSF81901">
    <property type="entry name" value="HCP-like"/>
    <property type="match status" value="3"/>
</dbReference>
<reference evidence="2 3" key="1">
    <citation type="submission" date="2017-05" db="EMBL/GenBank/DDBJ databases">
        <authorList>
            <person name="Song R."/>
            <person name="Chenine A.L."/>
            <person name="Ruprecht R.M."/>
        </authorList>
    </citation>
    <scope>NUCLEOTIDE SEQUENCE [LARGE SCALE GENOMIC DNA]</scope>
    <source>
        <strain evidence="2 3">CECT 8898</strain>
    </source>
</reference>
<keyword evidence="1" id="KW-0732">Signal</keyword>
<dbReference type="SMART" id="SM00671">
    <property type="entry name" value="SEL1"/>
    <property type="match status" value="10"/>
</dbReference>
<dbReference type="RefSeq" id="WP_094021088.1">
    <property type="nucleotide sequence ID" value="NZ_FXYF01000005.1"/>
</dbReference>
<organism evidence="2 3">
    <name type="scientific">Maliponia aquimaris</name>
    <dbReference type="NCBI Taxonomy" id="1673631"/>
    <lineage>
        <taxon>Bacteria</taxon>
        <taxon>Pseudomonadati</taxon>
        <taxon>Pseudomonadota</taxon>
        <taxon>Alphaproteobacteria</taxon>
        <taxon>Rhodobacterales</taxon>
        <taxon>Paracoccaceae</taxon>
        <taxon>Maliponia</taxon>
    </lineage>
</organism>
<dbReference type="InterPro" id="IPR011990">
    <property type="entry name" value="TPR-like_helical_dom_sf"/>
</dbReference>
<dbReference type="AlphaFoldDB" id="A0A238KDE9"/>
<protein>
    <submittedName>
        <fullName evidence="2">Localization factor PodJL</fullName>
    </submittedName>
</protein>
<gene>
    <name evidence="2" type="primary">podJ</name>
    <name evidence="2" type="ORF">MAA8898_02261</name>
</gene>
<dbReference type="OrthoDB" id="5321503at2"/>
<name>A0A238KDE9_9RHOB</name>
<evidence type="ECO:0000313" key="2">
    <source>
        <dbReference type="EMBL" id="SMX40813.1"/>
    </source>
</evidence>
<dbReference type="Pfam" id="PF08238">
    <property type="entry name" value="Sel1"/>
    <property type="match status" value="9"/>
</dbReference>